<feature type="transmembrane region" description="Helical" evidence="2">
    <location>
        <begin position="309"/>
        <end position="330"/>
    </location>
</feature>
<feature type="transmembrane region" description="Helical" evidence="2">
    <location>
        <begin position="1659"/>
        <end position="1689"/>
    </location>
</feature>
<name>I7M8F8_TETTS</name>
<sequence length="2299" mass="266742">MKDQSKRKQNEDLNLNKDQQSTTIQLKDQLGQLKGQFKQQQIDQSRRSCDFNLSERLFETYTQYFHKVLYKINKPLWLSLILLFINFLQMQILSFTSDLKNKISNLQYESYANDLYNILEYSHFLKVINIVTKNDDRLSQHIMNIISFSFNLQFLLFLTLAVIMNLKKDNKGNILIQIFLIFESIYLQLFGYIFYVPQIYSASIIIFNDNFQDNPIQFSFASISLILTIIVGFIFHTHDFDYRFILCNHLSKRHSNWSFVRMISETLITGLFSQGSNGWLINLLLLLTGILNILEFIISLPFYSKSVQVLFVSLSINRIFMSLIFFIYLINVQMNSLLIVQVCVVTICFELGRRIHSVRYRYILFNLISLNQTNKKGFSPKLFDQITRYIYYNYDYFYEDYMVNKTGVFYETVYLNHIQSCFKQKCYCHSIQTDSQYDINFLGDKNRKSFMDFFLMEIMENYINQFKNVEDNYKKFIYTYINFLIDVKSIPQKVSYELLKMKNNSLHNYNNSQDNSKQTLGSQKSGGVSSFVECLIYEQMKERSEKKFSLYYSKDEFQNQRLNLELVIEFDDLLNSSHIFLQDIVYLQGTFYAFLSQDYLNIEQIENKGRQLKQRRDFLKQYIQRMFDINYSNSTLIEIALIYSQSLDFENKSIREYIKQSKRLIIRNLKKEDLNIDLFKNESCTLKISLLSEMAIVKQVSSQFETILGYSQKEIQEQKASLIVPGFFQKPFQDYIHQFINSNDFSQILCSKMLVFPLKFQGFILPMYMRCCTYQSLNDFGVCAYLEKDDQKKQYIIIDDSGLILDISEEIFNCAFSFGNNKLQNIKRVDLLKILPVLGCLLKSKNDEQQEFLNVGNGKKTTKEIQTLMIINPRIQKQYIDTTNSLEEYYKKTFSQFKGKGYRYILIQWSFQEQLLNQGQSIKYVQITKFRKLDTQKYANLITMQIECAKHFMNTHLDLNLAIDVASYINLFQAGVSTTLTNQSTFNQRTDTRLYNKTFLKSIMQFESLITSRHLGNNYLLKQVQQQQNNQANQSTNTTAVNSTYANQNHSSSLNSEFQINKQLGKQLSLIQTQAKDYLANSHHHINSLQYAKSLHPETKQNSLSKLEKDNIQESSDLDQDINVFSERQIMNKQATNINLEESEVIEESQQQSEDLTAIYSYKKKTFLAPKQNLLAKNIANSLENLQYQSPRGAYNEKDLNLIAQSPLMPLSPKFNENSNLIQEKEELVDQSKLEYTANIEAIDQSHLNPSFIISNNNLLSGRAQPIIVSQKPIINLQSSSNNPLFSLEVFDENHIPLNHSRIEAYNNTSSQQISLNNLEKNSNSYNKSQFANQDNFYEKIGDNIVENNRSYQNLSNQSSLATGHFAYNNAPNNQYNINIPSTQVNNSNNNTNNNNNNNINNNNNNQNSIQSIQEIQAGQSTPTSSLKQNSQGNNVASNLNNPSTAAFLNKKFNSTLDGIAFNGVAQQAAGSGSNMSFSSTNQINSITSLAQLNNISNKIIKEDSKRRKSLFSSRRITSPTKKQTHVSFKSNEKPDRQANDKNLLDLNKYNFDQFQFYGADKSQEIWEEDSSSGSINDDSENFQNKQKINSLDVVNEEAEIMDISHFIQNTKESNNFKKSKKTNVAGQNQDSIHSSQTQNSSRRLYVIKVVRSKKLSKLFITANIAGYIGLLLLLIMTSGLYAVSYSYFQDQYYSMVNMPLFNDMYSSFSHLMKCSNQILLYKNNYFQLDKNYLNQLQKNLTNIEVTLNQNFKDNLYQLVLNKQNMDYLTYAYNTKAKISIYPTPYVYDNVVTLSVSILYSFIILCGYLYKYIFPSSLYDAVIGEVFSVANLRSYQKSMDTIQSMAVQFSYNSFNQIDNNYNISLSIIIVVSFIVTIIVYFMNIMFITNRENILKLFATFSPELLQRLINNLDEQLKQLFSIRNVINSTQLNTLQINVDKKGSTHGIVSGNLSKGISASVHSLSKLQLYGRKTISLTNSLPKFSLSSMLICLLSLVIVATYPVVNLVVKNNLKKESQTQVQELNYILSVPAQLGQLLQAHYGTMGWQYQGFQGVQDPNNIYYNMTNLFTIQNQVLINNLYSLLSLSQSFQRDQQSNYNKYFYPLLDKNVCEVLKQTTKYNDPYMMSICSTVFSGIFEQGYIIALKNFLGLVDQLSQIYNNTNSQQLQATLIQWNNNINQGSNSYNTIPVPGFVALDDSFELIIYISGFLKEFVIEQYQNTFQKTQTYFILLFVYSLLIFILLFLLGWYQFFNSQLEKIYECRNLLTIFQIQTLLENPYIMSYFKQIISYSSNNSNSQQN</sequence>
<proteinExistence type="predicted"/>
<dbReference type="EMBL" id="GG662656">
    <property type="protein sequence ID" value="EAR97999.2"/>
    <property type="molecule type" value="Genomic_DNA"/>
</dbReference>
<feature type="compositionally biased region" description="Basic and acidic residues" evidence="1">
    <location>
        <begin position="1531"/>
        <end position="1542"/>
    </location>
</feature>
<feature type="transmembrane region" description="Helical" evidence="2">
    <location>
        <begin position="142"/>
        <end position="163"/>
    </location>
</feature>
<feature type="compositionally biased region" description="Polar residues" evidence="1">
    <location>
        <begin position="1517"/>
        <end position="1530"/>
    </location>
</feature>
<dbReference type="RefSeq" id="XP_001018244.2">
    <property type="nucleotide sequence ID" value="XM_001018244.2"/>
</dbReference>
<feature type="compositionally biased region" description="Low complexity" evidence="1">
    <location>
        <begin position="1375"/>
        <end position="1414"/>
    </location>
</feature>
<keyword evidence="2 3" id="KW-0812">Transmembrane</keyword>
<dbReference type="STRING" id="312017.I7M8F8"/>
<feature type="region of interest" description="Disordered" evidence="1">
    <location>
        <begin position="1375"/>
        <end position="1439"/>
    </location>
</feature>
<feature type="region of interest" description="Disordered" evidence="1">
    <location>
        <begin position="1619"/>
        <end position="1638"/>
    </location>
</feature>
<dbReference type="InParanoid" id="I7M8F8"/>
<feature type="transmembrane region" description="Helical" evidence="2">
    <location>
        <begin position="216"/>
        <end position="235"/>
    </location>
</feature>
<keyword evidence="2" id="KW-1133">Transmembrane helix</keyword>
<dbReference type="PANTHER" id="PTHR31600:SF2">
    <property type="entry name" value="GAMETE ENRICHED GENE 10 PROTEIN-RELATED"/>
    <property type="match status" value="1"/>
</dbReference>
<evidence type="ECO:0000256" key="2">
    <source>
        <dbReference type="SAM" id="Phobius"/>
    </source>
</evidence>
<feature type="region of interest" description="Disordered" evidence="1">
    <location>
        <begin position="1505"/>
        <end position="1542"/>
    </location>
</feature>
<protein>
    <submittedName>
        <fullName evidence="3">Transmembrane protein, putative</fullName>
    </submittedName>
</protein>
<dbReference type="InterPro" id="IPR052994">
    <property type="entry name" value="Tiny_macrocysts_regulators"/>
</dbReference>
<gene>
    <name evidence="3" type="ORF">TTHERM_00283880</name>
</gene>
<feature type="transmembrane region" description="Helical" evidence="2">
    <location>
        <begin position="2227"/>
        <end position="2248"/>
    </location>
</feature>
<feature type="transmembrane region" description="Helical" evidence="2">
    <location>
        <begin position="1985"/>
        <end position="2008"/>
    </location>
</feature>
<feature type="transmembrane region" description="Helical" evidence="2">
    <location>
        <begin position="1863"/>
        <end position="1887"/>
    </location>
</feature>
<dbReference type="OrthoDB" id="303417at2759"/>
<feature type="transmembrane region" description="Helical" evidence="2">
    <location>
        <begin position="1791"/>
        <end position="1810"/>
    </location>
</feature>
<dbReference type="KEGG" id="tet:TTHERM_00283880"/>
<organism evidence="3 4">
    <name type="scientific">Tetrahymena thermophila (strain SB210)</name>
    <dbReference type="NCBI Taxonomy" id="312017"/>
    <lineage>
        <taxon>Eukaryota</taxon>
        <taxon>Sar</taxon>
        <taxon>Alveolata</taxon>
        <taxon>Ciliophora</taxon>
        <taxon>Intramacronucleata</taxon>
        <taxon>Oligohymenophorea</taxon>
        <taxon>Hymenostomatida</taxon>
        <taxon>Tetrahymenina</taxon>
        <taxon>Tetrahymenidae</taxon>
        <taxon>Tetrahymena</taxon>
    </lineage>
</organism>
<keyword evidence="2" id="KW-0472">Membrane</keyword>
<evidence type="ECO:0000256" key="1">
    <source>
        <dbReference type="SAM" id="MobiDB-lite"/>
    </source>
</evidence>
<evidence type="ECO:0000313" key="4">
    <source>
        <dbReference type="Proteomes" id="UP000009168"/>
    </source>
</evidence>
<keyword evidence="4" id="KW-1185">Reference proteome</keyword>
<feature type="compositionally biased region" description="Polar residues" evidence="1">
    <location>
        <begin position="1415"/>
        <end position="1439"/>
    </location>
</feature>
<dbReference type="Proteomes" id="UP000009168">
    <property type="component" value="Unassembled WGS sequence"/>
</dbReference>
<evidence type="ECO:0000313" key="3">
    <source>
        <dbReference type="EMBL" id="EAR97999.2"/>
    </source>
</evidence>
<dbReference type="PANTHER" id="PTHR31600">
    <property type="entry name" value="TINY MACROCYSTS PROTEIN B-RELATED"/>
    <property type="match status" value="1"/>
</dbReference>
<feature type="transmembrane region" description="Helical" evidence="2">
    <location>
        <begin position="175"/>
        <end position="196"/>
    </location>
</feature>
<feature type="compositionally biased region" description="Polar residues" evidence="1">
    <location>
        <begin position="1623"/>
        <end position="1638"/>
    </location>
</feature>
<dbReference type="GeneID" id="7829792"/>
<reference evidence="4" key="1">
    <citation type="journal article" date="2006" name="PLoS Biol.">
        <title>Macronuclear genome sequence of the ciliate Tetrahymena thermophila, a model eukaryote.</title>
        <authorList>
            <person name="Eisen J.A."/>
            <person name="Coyne R.S."/>
            <person name="Wu M."/>
            <person name="Wu D."/>
            <person name="Thiagarajan M."/>
            <person name="Wortman J.R."/>
            <person name="Badger J.H."/>
            <person name="Ren Q."/>
            <person name="Amedeo P."/>
            <person name="Jones K.M."/>
            <person name="Tallon L.J."/>
            <person name="Delcher A.L."/>
            <person name="Salzberg S.L."/>
            <person name="Silva J.C."/>
            <person name="Haas B.J."/>
            <person name="Majoros W.H."/>
            <person name="Farzad M."/>
            <person name="Carlton J.M."/>
            <person name="Smith R.K. Jr."/>
            <person name="Garg J."/>
            <person name="Pearlman R.E."/>
            <person name="Karrer K.M."/>
            <person name="Sun L."/>
            <person name="Manning G."/>
            <person name="Elde N.C."/>
            <person name="Turkewitz A.P."/>
            <person name="Asai D.J."/>
            <person name="Wilkes D.E."/>
            <person name="Wang Y."/>
            <person name="Cai H."/>
            <person name="Collins K."/>
            <person name="Stewart B.A."/>
            <person name="Lee S.R."/>
            <person name="Wilamowska K."/>
            <person name="Weinberg Z."/>
            <person name="Ruzzo W.L."/>
            <person name="Wloga D."/>
            <person name="Gaertig J."/>
            <person name="Frankel J."/>
            <person name="Tsao C.-C."/>
            <person name="Gorovsky M.A."/>
            <person name="Keeling P.J."/>
            <person name="Waller R.F."/>
            <person name="Patron N.J."/>
            <person name="Cherry J.M."/>
            <person name="Stover N.A."/>
            <person name="Krieger C.J."/>
            <person name="del Toro C."/>
            <person name="Ryder H.F."/>
            <person name="Williamson S.C."/>
            <person name="Barbeau R.A."/>
            <person name="Hamilton E.P."/>
            <person name="Orias E."/>
        </authorList>
    </citation>
    <scope>NUCLEOTIDE SEQUENCE [LARGE SCALE GENOMIC DNA]</scope>
    <source>
        <strain evidence="4">SB210</strain>
    </source>
</reference>
<accession>I7M8F8</accession>
<feature type="transmembrane region" description="Helical" evidence="2">
    <location>
        <begin position="279"/>
        <end position="302"/>
    </location>
</feature>